<dbReference type="AlphaFoldDB" id="A0A1S4FDL9"/>
<dbReference type="PRINTS" id="PR00722">
    <property type="entry name" value="CHYMOTRYPSIN"/>
</dbReference>
<dbReference type="PROSITE" id="PS00135">
    <property type="entry name" value="TRYPSIN_SER"/>
    <property type="match status" value="1"/>
</dbReference>
<dbReference type="InterPro" id="IPR043504">
    <property type="entry name" value="Peptidase_S1_PA_chymotrypsin"/>
</dbReference>
<keyword evidence="2 12" id="KW-0645">Protease</keyword>
<dbReference type="Pfam" id="PF00089">
    <property type="entry name" value="Trypsin"/>
    <property type="match status" value="1"/>
</dbReference>
<dbReference type="SMART" id="SM00020">
    <property type="entry name" value="Tryp_SPc"/>
    <property type="match status" value="1"/>
</dbReference>
<keyword evidence="5 12" id="KW-0378">Hydrolase</keyword>
<dbReference type="OrthoDB" id="7758582at2759"/>
<dbReference type="SUPFAM" id="SSF50494">
    <property type="entry name" value="Trypsin-like serine proteases"/>
    <property type="match status" value="1"/>
</dbReference>
<evidence type="ECO:0000256" key="9">
    <source>
        <dbReference type="ARBA" id="ARBA00024195"/>
    </source>
</evidence>
<dbReference type="OMA" id="GHEDDAC"/>
<dbReference type="KEGG" id="aag:5567968"/>
<evidence type="ECO:0000256" key="4">
    <source>
        <dbReference type="ARBA" id="ARBA00022757"/>
    </source>
</evidence>
<evidence type="ECO:0000256" key="2">
    <source>
        <dbReference type="ARBA" id="ARBA00022670"/>
    </source>
</evidence>
<evidence type="ECO:0000256" key="13">
    <source>
        <dbReference type="SAM" id="MobiDB-lite"/>
    </source>
</evidence>
<evidence type="ECO:0000256" key="3">
    <source>
        <dbReference type="ARBA" id="ARBA00022729"/>
    </source>
</evidence>
<evidence type="ECO:0000256" key="14">
    <source>
        <dbReference type="SAM" id="SignalP"/>
    </source>
</evidence>
<evidence type="ECO:0000256" key="7">
    <source>
        <dbReference type="ARBA" id="ARBA00022825"/>
    </source>
</evidence>
<reference evidence="16" key="2">
    <citation type="journal article" date="2007" name="Science">
        <title>Genome sequence of Aedes aegypti, a major arbovirus vector.</title>
        <authorList>
            <person name="Nene V."/>
            <person name="Wortman J.R."/>
            <person name="Lawson D."/>
            <person name="Haas B."/>
            <person name="Kodira C."/>
            <person name="Tu Z.J."/>
            <person name="Loftus B."/>
            <person name="Xi Z."/>
            <person name="Megy K."/>
            <person name="Grabherr M."/>
            <person name="Ren Q."/>
            <person name="Zdobnov E.M."/>
            <person name="Lobo N.F."/>
            <person name="Campbell K.S."/>
            <person name="Brown S.E."/>
            <person name="Bonaldo M.F."/>
            <person name="Zhu J."/>
            <person name="Sinkins S.P."/>
            <person name="Hogenkamp D.G."/>
            <person name="Amedeo P."/>
            <person name="Arensburger P."/>
            <person name="Atkinson P.W."/>
            <person name="Bidwell S."/>
            <person name="Biedler J."/>
            <person name="Birney E."/>
            <person name="Bruggner R.V."/>
            <person name="Costas J."/>
            <person name="Coy M.R."/>
            <person name="Crabtree J."/>
            <person name="Crawford M."/>
            <person name="Debruyn B."/>
            <person name="Decaprio D."/>
            <person name="Eiglmeier K."/>
            <person name="Eisenstadt E."/>
            <person name="El-Dorry H."/>
            <person name="Gelbart W.M."/>
            <person name="Gomes S.L."/>
            <person name="Hammond M."/>
            <person name="Hannick L.I."/>
            <person name="Hogan J.R."/>
            <person name="Holmes M.H."/>
            <person name="Jaffe D."/>
            <person name="Johnston J.S."/>
            <person name="Kennedy R.C."/>
            <person name="Koo H."/>
            <person name="Kravitz S."/>
            <person name="Kriventseva E.V."/>
            <person name="Kulp D."/>
            <person name="Labutti K."/>
            <person name="Lee E."/>
            <person name="Li S."/>
            <person name="Lovin D.D."/>
            <person name="Mao C."/>
            <person name="Mauceli E."/>
            <person name="Menck C.F."/>
            <person name="Miller J.R."/>
            <person name="Montgomery P."/>
            <person name="Mori A."/>
            <person name="Nascimento A.L."/>
            <person name="Naveira H.F."/>
            <person name="Nusbaum C."/>
            <person name="O'leary S."/>
            <person name="Orvis J."/>
            <person name="Pertea M."/>
            <person name="Quesneville H."/>
            <person name="Reidenbach K.R."/>
            <person name="Rogers Y.H."/>
            <person name="Roth C.W."/>
            <person name="Schneider J.R."/>
            <person name="Schatz M."/>
            <person name="Shumway M."/>
            <person name="Stanke M."/>
            <person name="Stinson E.O."/>
            <person name="Tubio J.M."/>
            <person name="Vanzee J.P."/>
            <person name="Verjovski-Almeida S."/>
            <person name="Werner D."/>
            <person name="White O."/>
            <person name="Wyder S."/>
            <person name="Zeng Q."/>
            <person name="Zhao Q."/>
            <person name="Zhao Y."/>
            <person name="Hill C.A."/>
            <person name="Raikhel A.S."/>
            <person name="Soares M.B."/>
            <person name="Knudson D.L."/>
            <person name="Lee N.H."/>
            <person name="Galagan J."/>
            <person name="Salzberg S.L."/>
            <person name="Paulsen I.T."/>
            <person name="Dimopoulos G."/>
            <person name="Collins F.H."/>
            <person name="Birren B."/>
            <person name="Fraser-Liggett C.M."/>
            <person name="Severson D.W."/>
        </authorList>
    </citation>
    <scope>NUCLEOTIDE SEQUENCE [LARGE SCALE GENOMIC DNA]</scope>
    <source>
        <strain evidence="16">Liverpool</strain>
    </source>
</reference>
<sequence length="304" mass="33495">MSLLAAAHLIVLLNCWKLTTSKTSERIVGGYIDRIENVPYTVSLNKIHFGHFCGGSLVTFDWIVTAGHCVWDKKPAEIYVRAGSSYKNKGGKIRKVKKIIVHPLYKKIVDVPLDYDIALLQLNRPFPNDSDFIDCIRVARFYKASDTCIVSGWGTTKETDGQYQLLKSATVKEVSGYTCQQILYRKIITKNMMCAGGHEDDACQGDSGGPLVCFGLLMGVVSWGEGCATLGKPGVYTYVPALWEFIASYALLDQSDKTNANGSLRQLEIYPSFSFNPTNISSTENPAPVETTSDSNLGQNESYA</sequence>
<dbReference type="InterPro" id="IPR009003">
    <property type="entry name" value="Peptidase_S1_PA"/>
</dbReference>
<feature type="region of interest" description="Disordered" evidence="13">
    <location>
        <begin position="280"/>
        <end position="304"/>
    </location>
</feature>
<dbReference type="InterPro" id="IPR050430">
    <property type="entry name" value="Peptidase_S1"/>
</dbReference>
<comment type="similarity">
    <text evidence="9">Belongs to the peptidase S1 family. CLIP subfamily.</text>
</comment>
<dbReference type="InterPro" id="IPR018114">
    <property type="entry name" value="TRYPSIN_HIS"/>
</dbReference>
<accession>A0A1S4FDL9</accession>
<evidence type="ECO:0000256" key="6">
    <source>
        <dbReference type="ARBA" id="ARBA00022820"/>
    </source>
</evidence>
<keyword evidence="8" id="KW-1015">Disulfide bond</keyword>
<dbReference type="PANTHER" id="PTHR24276">
    <property type="entry name" value="POLYSERASE-RELATED"/>
    <property type="match status" value="1"/>
</dbReference>
<dbReference type="GO" id="GO:0004252">
    <property type="term" value="F:serine-type endopeptidase activity"/>
    <property type="evidence" value="ECO:0007669"/>
    <property type="project" value="InterPro"/>
</dbReference>
<dbReference type="EMBL" id="CH477389">
    <property type="protein sequence ID" value="EAT42005.1"/>
    <property type="molecule type" value="Genomic_DNA"/>
</dbReference>
<feature type="signal peptide" evidence="14">
    <location>
        <begin position="1"/>
        <end position="21"/>
    </location>
</feature>
<dbReference type="FunFam" id="2.40.10.10:FF:000120">
    <property type="entry name" value="Putative serine protease"/>
    <property type="match status" value="1"/>
</dbReference>
<dbReference type="PROSITE" id="PS00134">
    <property type="entry name" value="TRYPSIN_HIS"/>
    <property type="match status" value="1"/>
</dbReference>
<dbReference type="EC" id="3.4.21.84" evidence="11"/>
<dbReference type="Gene3D" id="2.40.10.10">
    <property type="entry name" value="Trypsin-like serine proteases"/>
    <property type="match status" value="1"/>
</dbReference>
<keyword evidence="7 12" id="KW-0720">Serine protease</keyword>
<evidence type="ECO:0000256" key="1">
    <source>
        <dbReference type="ARBA" id="ARBA00022659"/>
    </source>
</evidence>
<protein>
    <recommendedName>
        <fullName evidence="11">limulus clotting factor C</fullName>
        <ecNumber evidence="11">3.4.21.84</ecNumber>
    </recommendedName>
</protein>
<feature type="chain" id="PRO_5036451667" description="limulus clotting factor C" evidence="14">
    <location>
        <begin position="22"/>
        <end position="304"/>
    </location>
</feature>
<reference evidence="16" key="1">
    <citation type="submission" date="2005-10" db="EMBL/GenBank/DDBJ databases">
        <authorList>
            <person name="Loftus B.J."/>
            <person name="Nene V.M."/>
            <person name="Hannick L.I."/>
            <person name="Bidwell S."/>
            <person name="Haas B."/>
            <person name="Amedeo P."/>
            <person name="Orvis J."/>
            <person name="Wortman J.R."/>
            <person name="White O.R."/>
            <person name="Salzberg S."/>
            <person name="Shumway M."/>
            <person name="Koo H."/>
            <person name="Zhao Y."/>
            <person name="Holmes M."/>
            <person name="Miller J."/>
            <person name="Schatz M."/>
            <person name="Pop M."/>
            <person name="Pai G."/>
            <person name="Utterback T."/>
            <person name="Rogers Y.-H."/>
            <person name="Kravitz S."/>
            <person name="Fraser C.M."/>
        </authorList>
    </citation>
    <scope>NUCLEOTIDE SEQUENCE</scope>
    <source>
        <strain evidence="16">Liverpool</strain>
    </source>
</reference>
<dbReference type="GO" id="GO:0042381">
    <property type="term" value="P:hemolymph coagulation"/>
    <property type="evidence" value="ECO:0007669"/>
    <property type="project" value="UniProtKB-KW"/>
</dbReference>
<feature type="domain" description="Peptidase S1" evidence="15">
    <location>
        <begin position="27"/>
        <end position="251"/>
    </location>
</feature>
<comment type="catalytic activity">
    <reaction evidence="10">
        <text>Selective cleavage of 103-Arg-|-Ser-104 and 124-Ile-|-Ile-125 bonds in Limulus clotting factor B to form activated factor B. Cleavage of -Pro-Arg-|-Xaa- bonds in synthetic substrates.</text>
        <dbReference type="EC" id="3.4.21.84"/>
    </reaction>
</comment>
<name>A0A1S4FDL9_AEDAE</name>
<gene>
    <name evidence="16" type="ORF">AaeL_AAEL006430</name>
</gene>
<reference evidence="16" key="3">
    <citation type="submission" date="2012-09" db="EMBL/GenBank/DDBJ databases">
        <authorList>
            <consortium name="VectorBase"/>
        </authorList>
    </citation>
    <scope>NUCLEOTIDE SEQUENCE</scope>
    <source>
        <strain evidence="16">Liverpool</strain>
    </source>
</reference>
<evidence type="ECO:0000313" key="16">
    <source>
        <dbReference type="EMBL" id="EAT42005.1"/>
    </source>
</evidence>
<organism evidence="16 17">
    <name type="scientific">Aedes aegypti</name>
    <name type="common">Yellowfever mosquito</name>
    <name type="synonym">Culex aegypti</name>
    <dbReference type="NCBI Taxonomy" id="7159"/>
    <lineage>
        <taxon>Eukaryota</taxon>
        <taxon>Metazoa</taxon>
        <taxon>Ecdysozoa</taxon>
        <taxon>Arthropoda</taxon>
        <taxon>Hexapoda</taxon>
        <taxon>Insecta</taxon>
        <taxon>Pterygota</taxon>
        <taxon>Neoptera</taxon>
        <taxon>Endopterygota</taxon>
        <taxon>Diptera</taxon>
        <taxon>Nematocera</taxon>
        <taxon>Culicoidea</taxon>
        <taxon>Culicidae</taxon>
        <taxon>Culicinae</taxon>
        <taxon>Aedini</taxon>
        <taxon>Aedes</taxon>
        <taxon>Stegomyia</taxon>
    </lineage>
</organism>
<dbReference type="Proteomes" id="UP000682892">
    <property type="component" value="Chromosome 2"/>
</dbReference>
<dbReference type="InterPro" id="IPR001314">
    <property type="entry name" value="Peptidase_S1A"/>
</dbReference>
<dbReference type="MEROPS" id="S01.090"/>
<dbReference type="HOGENOM" id="CLU_006842_7_0_1"/>
<evidence type="ECO:0000256" key="5">
    <source>
        <dbReference type="ARBA" id="ARBA00022801"/>
    </source>
</evidence>
<dbReference type="InterPro" id="IPR001254">
    <property type="entry name" value="Trypsin_dom"/>
</dbReference>
<keyword evidence="1" id="KW-0768">Sushi</keyword>
<keyword evidence="6" id="KW-0353">Hemolymph clotting</keyword>
<dbReference type="PANTHER" id="PTHR24276:SF91">
    <property type="entry name" value="AT26814P-RELATED"/>
    <property type="match status" value="1"/>
</dbReference>
<proteinExistence type="inferred from homology"/>
<dbReference type="GO" id="GO:0007586">
    <property type="term" value="P:digestion"/>
    <property type="evidence" value="ECO:0007669"/>
    <property type="project" value="UniProtKB-KW"/>
</dbReference>
<dbReference type="PROSITE" id="PS50240">
    <property type="entry name" value="TRYPSIN_DOM"/>
    <property type="match status" value="1"/>
</dbReference>
<evidence type="ECO:0000256" key="11">
    <source>
        <dbReference type="ARBA" id="ARBA00066707"/>
    </source>
</evidence>
<evidence type="ECO:0000256" key="10">
    <source>
        <dbReference type="ARBA" id="ARBA00052079"/>
    </source>
</evidence>
<dbReference type="CDD" id="cd00190">
    <property type="entry name" value="Tryp_SPc"/>
    <property type="match status" value="1"/>
</dbReference>
<keyword evidence="4" id="KW-0222">Digestion</keyword>
<evidence type="ECO:0000256" key="12">
    <source>
        <dbReference type="RuleBase" id="RU363034"/>
    </source>
</evidence>
<evidence type="ECO:0000256" key="8">
    <source>
        <dbReference type="ARBA" id="ARBA00023157"/>
    </source>
</evidence>
<evidence type="ECO:0000313" key="17">
    <source>
        <dbReference type="Proteomes" id="UP000682892"/>
    </source>
</evidence>
<evidence type="ECO:0000259" key="15">
    <source>
        <dbReference type="PROSITE" id="PS50240"/>
    </source>
</evidence>
<dbReference type="GO" id="GO:0006508">
    <property type="term" value="P:proteolysis"/>
    <property type="evidence" value="ECO:0007669"/>
    <property type="project" value="UniProtKB-KW"/>
</dbReference>
<dbReference type="InterPro" id="IPR033116">
    <property type="entry name" value="TRYPSIN_SER"/>
</dbReference>
<keyword evidence="3 14" id="KW-0732">Signal</keyword>